<organism evidence="2 3">
    <name type="scientific">Algoriphagus aestuariicola</name>
    <dbReference type="NCBI Taxonomy" id="1852016"/>
    <lineage>
        <taxon>Bacteria</taxon>
        <taxon>Pseudomonadati</taxon>
        <taxon>Bacteroidota</taxon>
        <taxon>Cytophagia</taxon>
        <taxon>Cytophagales</taxon>
        <taxon>Cyclobacteriaceae</taxon>
        <taxon>Algoriphagus</taxon>
    </lineage>
</organism>
<dbReference type="RefSeq" id="WP_206570521.1">
    <property type="nucleotide sequence ID" value="NZ_JAFKCW010000004.1"/>
</dbReference>
<dbReference type="EMBL" id="JAFKCW010000004">
    <property type="protein sequence ID" value="MBN7802504.1"/>
    <property type="molecule type" value="Genomic_DNA"/>
</dbReference>
<evidence type="ECO:0000313" key="3">
    <source>
        <dbReference type="Proteomes" id="UP000664698"/>
    </source>
</evidence>
<proteinExistence type="predicted"/>
<gene>
    <name evidence="2" type="ORF">J0A67_16640</name>
</gene>
<reference evidence="2 3" key="1">
    <citation type="submission" date="2021-03" db="EMBL/GenBank/DDBJ databases">
        <title>novel species isolated from a fishpond in China.</title>
        <authorList>
            <person name="Lu H."/>
            <person name="Cai Z."/>
        </authorList>
    </citation>
    <scope>NUCLEOTIDE SEQUENCE [LARGE SCALE GENOMIC DNA]</scope>
    <source>
        <strain evidence="2 3">JCM 31546</strain>
    </source>
</reference>
<feature type="chain" id="PRO_5045205320" description="Outer membrane protein beta-barrel domain-containing protein" evidence="1">
    <location>
        <begin position="21"/>
        <end position="373"/>
    </location>
</feature>
<evidence type="ECO:0000313" key="2">
    <source>
        <dbReference type="EMBL" id="MBN7802504.1"/>
    </source>
</evidence>
<evidence type="ECO:0008006" key="4">
    <source>
        <dbReference type="Google" id="ProtNLM"/>
    </source>
</evidence>
<comment type="caution">
    <text evidence="2">The sequence shown here is derived from an EMBL/GenBank/DDBJ whole genome shotgun (WGS) entry which is preliminary data.</text>
</comment>
<evidence type="ECO:0000256" key="1">
    <source>
        <dbReference type="SAM" id="SignalP"/>
    </source>
</evidence>
<sequence>MRHALLLGFGLTFFLGAAHAQVFSNREVGEKNERIIDSVKMAEYPYALPILGDKAVGLGFELPYSAGLSVQYFWQESDLIIENMSIGFNGSQMVNVDEIVRFDVARAKASSLTVRPDVWLFPFLNVYGILGKSQASTEVGFGVYLPDGENDFSEVLSASTLVEFNATSFGLGMTPTVGVAGGFIALDMNVAWTDVPQLNKPAKTFVFGPRFGKRFDLKKPEQNIAVWVGGFRVKLNSETVGSIALDEVFDTSAWGSRVDEGIEKVENAQTSVDDWWNGLSQAQQNNPINKAKYNKANQILGTASEFLVAADGALSNVANSTVQYSMDKRPADMWNFIVGSQFQINKHLMLRAEYGFLSSRVQFIGGLQYRFGL</sequence>
<dbReference type="Proteomes" id="UP000664698">
    <property type="component" value="Unassembled WGS sequence"/>
</dbReference>
<protein>
    <recommendedName>
        <fullName evidence="4">Outer membrane protein beta-barrel domain-containing protein</fullName>
    </recommendedName>
</protein>
<accession>A0ABS3BUJ8</accession>
<keyword evidence="3" id="KW-1185">Reference proteome</keyword>
<keyword evidence="1" id="KW-0732">Signal</keyword>
<name>A0ABS3BUJ8_9BACT</name>
<feature type="signal peptide" evidence="1">
    <location>
        <begin position="1"/>
        <end position="20"/>
    </location>
</feature>